<reference evidence="1 2" key="1">
    <citation type="submission" date="2013-11" db="EMBL/GenBank/DDBJ databases">
        <title>Genome sequencing of Stegodyphus mimosarum.</title>
        <authorList>
            <person name="Bechsgaard J."/>
        </authorList>
    </citation>
    <scope>NUCLEOTIDE SEQUENCE [LARGE SCALE GENOMIC DNA]</scope>
</reference>
<evidence type="ECO:0000313" key="2">
    <source>
        <dbReference type="Proteomes" id="UP000054359"/>
    </source>
</evidence>
<feature type="non-terminal residue" evidence="1">
    <location>
        <position position="109"/>
    </location>
</feature>
<dbReference type="Proteomes" id="UP000054359">
    <property type="component" value="Unassembled WGS sequence"/>
</dbReference>
<organism evidence="1 2">
    <name type="scientific">Stegodyphus mimosarum</name>
    <name type="common">African social velvet spider</name>
    <dbReference type="NCBI Taxonomy" id="407821"/>
    <lineage>
        <taxon>Eukaryota</taxon>
        <taxon>Metazoa</taxon>
        <taxon>Ecdysozoa</taxon>
        <taxon>Arthropoda</taxon>
        <taxon>Chelicerata</taxon>
        <taxon>Arachnida</taxon>
        <taxon>Araneae</taxon>
        <taxon>Araneomorphae</taxon>
        <taxon>Entelegynae</taxon>
        <taxon>Eresoidea</taxon>
        <taxon>Eresidae</taxon>
        <taxon>Stegodyphus</taxon>
    </lineage>
</organism>
<name>A0A087TRC0_STEMI</name>
<accession>A0A087TRC0</accession>
<dbReference type="EMBL" id="KK116393">
    <property type="protein sequence ID" value="KFM67659.1"/>
    <property type="molecule type" value="Genomic_DNA"/>
</dbReference>
<sequence length="109" mass="12776">MPKLIRWALKLQEYNLIIKFKPRKENNVADALSRIKLDDERNELKCAVLTSKILDSRETIIAELKADPEFGSIYAYLKDPEDFQHSDVAAIRSRTQNYEIIDNLLFYTK</sequence>
<gene>
    <name evidence="1" type="ORF">X975_15307</name>
</gene>
<dbReference type="AlphaFoldDB" id="A0A087TRC0"/>
<proteinExistence type="predicted"/>
<evidence type="ECO:0000313" key="1">
    <source>
        <dbReference type="EMBL" id="KFM67659.1"/>
    </source>
</evidence>
<protein>
    <submittedName>
        <fullName evidence="1">Uncharacterized protein</fullName>
    </submittedName>
</protein>
<keyword evidence="2" id="KW-1185">Reference proteome</keyword>
<dbReference type="OrthoDB" id="6433871at2759"/>